<keyword evidence="1" id="KW-0378">Hydrolase</keyword>
<dbReference type="OrthoDB" id="6625052at2759"/>
<evidence type="ECO:0000313" key="2">
    <source>
        <dbReference type="Proteomes" id="UP000478052"/>
    </source>
</evidence>
<feature type="non-terminal residue" evidence="1">
    <location>
        <position position="53"/>
    </location>
</feature>
<protein>
    <submittedName>
        <fullName evidence="1">ATP-dependent DNA helicase</fullName>
    </submittedName>
</protein>
<keyword evidence="1" id="KW-0547">Nucleotide-binding</keyword>
<organism evidence="1 2">
    <name type="scientific">Aphis craccivora</name>
    <name type="common">Cowpea aphid</name>
    <dbReference type="NCBI Taxonomy" id="307492"/>
    <lineage>
        <taxon>Eukaryota</taxon>
        <taxon>Metazoa</taxon>
        <taxon>Ecdysozoa</taxon>
        <taxon>Arthropoda</taxon>
        <taxon>Hexapoda</taxon>
        <taxon>Insecta</taxon>
        <taxon>Pterygota</taxon>
        <taxon>Neoptera</taxon>
        <taxon>Paraneoptera</taxon>
        <taxon>Hemiptera</taxon>
        <taxon>Sternorrhyncha</taxon>
        <taxon>Aphidomorpha</taxon>
        <taxon>Aphidoidea</taxon>
        <taxon>Aphididae</taxon>
        <taxon>Aphidini</taxon>
        <taxon>Aphis</taxon>
        <taxon>Aphis</taxon>
    </lineage>
</organism>
<keyword evidence="1" id="KW-0347">Helicase</keyword>
<dbReference type="GO" id="GO:0004386">
    <property type="term" value="F:helicase activity"/>
    <property type="evidence" value="ECO:0007669"/>
    <property type="project" value="UniProtKB-KW"/>
</dbReference>
<reference evidence="1 2" key="1">
    <citation type="submission" date="2019-08" db="EMBL/GenBank/DDBJ databases">
        <title>Whole genome of Aphis craccivora.</title>
        <authorList>
            <person name="Voronova N.V."/>
            <person name="Shulinski R.S."/>
            <person name="Bandarenka Y.V."/>
            <person name="Zhorov D.G."/>
            <person name="Warner D."/>
        </authorList>
    </citation>
    <scope>NUCLEOTIDE SEQUENCE [LARGE SCALE GENOMIC DNA]</scope>
    <source>
        <strain evidence="1">180601</strain>
        <tissue evidence="1">Whole Body</tissue>
    </source>
</reference>
<dbReference type="EMBL" id="VUJU01009530">
    <property type="protein sequence ID" value="KAF0719658.1"/>
    <property type="molecule type" value="Genomic_DNA"/>
</dbReference>
<evidence type="ECO:0000313" key="1">
    <source>
        <dbReference type="EMBL" id="KAF0719658.1"/>
    </source>
</evidence>
<sequence length="53" mass="5987">MMPSDNYKIVIKADNTPVGQHARRFNAPTIDEVAVVVVGENLESRDIVLHRRN</sequence>
<comment type="caution">
    <text evidence="1">The sequence shown here is derived from an EMBL/GenBank/DDBJ whole genome shotgun (WGS) entry which is preliminary data.</text>
</comment>
<gene>
    <name evidence="1" type="ORF">FWK35_00022358</name>
</gene>
<name>A0A6G0W1G7_APHCR</name>
<keyword evidence="2" id="KW-1185">Reference proteome</keyword>
<dbReference type="Proteomes" id="UP000478052">
    <property type="component" value="Unassembled WGS sequence"/>
</dbReference>
<dbReference type="AlphaFoldDB" id="A0A6G0W1G7"/>
<keyword evidence="1" id="KW-0067">ATP-binding</keyword>
<proteinExistence type="predicted"/>
<accession>A0A6G0W1G7</accession>